<evidence type="ECO:0000259" key="8">
    <source>
        <dbReference type="Pfam" id="PF02706"/>
    </source>
</evidence>
<evidence type="ECO:0000256" key="2">
    <source>
        <dbReference type="ARBA" id="ARBA00022475"/>
    </source>
</evidence>
<evidence type="ECO:0000313" key="9">
    <source>
        <dbReference type="EMBL" id="MCU9848372.1"/>
    </source>
</evidence>
<evidence type="ECO:0000313" key="10">
    <source>
        <dbReference type="Proteomes" id="UP001209535"/>
    </source>
</evidence>
<evidence type="ECO:0000256" key="7">
    <source>
        <dbReference type="SAM" id="Phobius"/>
    </source>
</evidence>
<keyword evidence="10" id="KW-1185">Reference proteome</keyword>
<protein>
    <submittedName>
        <fullName evidence="9">Wzz/FepE/Etk N-terminal domain-containing protein</fullName>
    </submittedName>
</protein>
<dbReference type="RefSeq" id="WP_263335593.1">
    <property type="nucleotide sequence ID" value="NZ_JAOVQO010000008.1"/>
</dbReference>
<dbReference type="SUPFAM" id="SSF52540">
    <property type="entry name" value="P-loop containing nucleoside triphosphate hydrolases"/>
    <property type="match status" value="1"/>
</dbReference>
<keyword evidence="4 7" id="KW-1133">Transmembrane helix</keyword>
<dbReference type="Proteomes" id="UP001209535">
    <property type="component" value="Unassembled WGS sequence"/>
</dbReference>
<feature type="transmembrane region" description="Helical" evidence="7">
    <location>
        <begin position="361"/>
        <end position="382"/>
    </location>
</feature>
<dbReference type="PANTHER" id="PTHR32309">
    <property type="entry name" value="TYROSINE-PROTEIN KINASE"/>
    <property type="match status" value="1"/>
</dbReference>
<dbReference type="Pfam" id="PF02706">
    <property type="entry name" value="Wzz"/>
    <property type="match status" value="1"/>
</dbReference>
<keyword evidence="6" id="KW-0175">Coiled coil</keyword>
<dbReference type="Gene3D" id="3.40.50.300">
    <property type="entry name" value="P-loop containing nucleotide triphosphate hydrolases"/>
    <property type="match status" value="1"/>
</dbReference>
<keyword evidence="5 7" id="KW-0472">Membrane</keyword>
<keyword evidence="3 7" id="KW-0812">Transmembrane</keyword>
<feature type="domain" description="Polysaccharide chain length determinant N-terminal" evidence="8">
    <location>
        <begin position="17"/>
        <end position="90"/>
    </location>
</feature>
<feature type="coiled-coil region" evidence="6">
    <location>
        <begin position="264"/>
        <end position="329"/>
    </location>
</feature>
<feature type="transmembrane region" description="Helical" evidence="7">
    <location>
        <begin position="22"/>
        <end position="43"/>
    </location>
</feature>
<keyword evidence="2" id="KW-1003">Cell membrane</keyword>
<dbReference type="InterPro" id="IPR003856">
    <property type="entry name" value="LPS_length_determ_N"/>
</dbReference>
<evidence type="ECO:0000256" key="4">
    <source>
        <dbReference type="ARBA" id="ARBA00022989"/>
    </source>
</evidence>
<reference evidence="9 10" key="1">
    <citation type="submission" date="2022-10" db="EMBL/GenBank/DDBJ databases">
        <title>Defluviimonas sp. nov., isolated from ocean surface sediments.</title>
        <authorList>
            <person name="He W."/>
            <person name="Wang L."/>
            <person name="Zhang D.-F."/>
        </authorList>
    </citation>
    <scope>NUCLEOTIDE SEQUENCE [LARGE SCALE GENOMIC DNA]</scope>
    <source>
        <strain evidence="9 10">WL0024</strain>
    </source>
</reference>
<dbReference type="InterPro" id="IPR050445">
    <property type="entry name" value="Bact_polysacc_biosynth/exp"/>
</dbReference>
<proteinExistence type="predicted"/>
<gene>
    <name evidence="9" type="ORF">OEZ60_10160</name>
</gene>
<name>A0ABT2X330_9RHOB</name>
<sequence length="643" mass="69931">MIYDNADALHFRQVSTLLRRRWLLIALVTLFGGVVVGAAAFLLPPTYTAKAQMLLVSEIRDGVETMDDAAVATFLELLRSPDQLRRLATNLEEADAVAEDAMGLPGYEALEERLRVFKEHGSRLISVTFSSSNPEVAATVANKTIEVYLDGVTDRLEVEHDKALHAVAARLETARDDLDRTIDELRVYRVANGVIDAGRADEIDIQIGQMSRQLSIASAELATREAQLRSVGENATRVANVDARGAVVVGDPARGDAAGGNVKAQSLRVDRDELERARAEAVARVGDIDERLNALRAAGAAAGEQQIQLRELEREVTAAEEAYESLIRRRADLVSRGPGRPPARIVSLAEVPEVPSSPNPLLFLFPAIVGTAAIGAMVALLLERADQRLRSEQDVEDTLQVPCIGLVPKRPRTLAKDPSDILPQDPFTPYVEAVRAISVAARKRVGSALEPRTFLVTSVAEGDGATTTAVAFALYAARLNRRVLLMDLNVRRLGVAAALGEPEPEELLDEPPENAIRRVEALGVDYLSPLRRDADPLTVLCTDEFPELLTRLAKTYDYIVIDSAPAASATETRLLASMVDRVLFVVKWGATEARAAQAALHGLRAMGGFMPVVSVVIAQADMRRHARHRYGEERNMTTAVQRA</sequence>
<evidence type="ECO:0000256" key="3">
    <source>
        <dbReference type="ARBA" id="ARBA00022692"/>
    </source>
</evidence>
<dbReference type="InterPro" id="IPR027417">
    <property type="entry name" value="P-loop_NTPase"/>
</dbReference>
<organism evidence="9 10">
    <name type="scientific">Albidovulum salinarum</name>
    <dbReference type="NCBI Taxonomy" id="2984153"/>
    <lineage>
        <taxon>Bacteria</taxon>
        <taxon>Pseudomonadati</taxon>
        <taxon>Pseudomonadota</taxon>
        <taxon>Alphaproteobacteria</taxon>
        <taxon>Rhodobacterales</taxon>
        <taxon>Paracoccaceae</taxon>
        <taxon>Albidovulum</taxon>
    </lineage>
</organism>
<comment type="subcellular location">
    <subcellularLocation>
        <location evidence="1">Cell membrane</location>
        <topology evidence="1">Multi-pass membrane protein</topology>
    </subcellularLocation>
</comment>
<dbReference type="EMBL" id="JAOVQO010000008">
    <property type="protein sequence ID" value="MCU9848372.1"/>
    <property type="molecule type" value="Genomic_DNA"/>
</dbReference>
<evidence type="ECO:0000256" key="5">
    <source>
        <dbReference type="ARBA" id="ARBA00023136"/>
    </source>
</evidence>
<dbReference type="PANTHER" id="PTHR32309:SF13">
    <property type="entry name" value="FERRIC ENTEROBACTIN TRANSPORT PROTEIN FEPE"/>
    <property type="match status" value="1"/>
</dbReference>
<comment type="caution">
    <text evidence="9">The sequence shown here is derived from an EMBL/GenBank/DDBJ whole genome shotgun (WGS) entry which is preliminary data.</text>
</comment>
<evidence type="ECO:0000256" key="6">
    <source>
        <dbReference type="SAM" id="Coils"/>
    </source>
</evidence>
<evidence type="ECO:0000256" key="1">
    <source>
        <dbReference type="ARBA" id="ARBA00004651"/>
    </source>
</evidence>
<accession>A0ABT2X330</accession>